<name>A0A6F8PND3_9GAMM</name>
<dbReference type="InterPro" id="IPR013024">
    <property type="entry name" value="GGCT-like"/>
</dbReference>
<evidence type="ECO:0000256" key="1">
    <source>
        <dbReference type="ARBA" id="ARBA00022679"/>
    </source>
</evidence>
<dbReference type="EMBL" id="AP021888">
    <property type="protein sequence ID" value="BBP43619.1"/>
    <property type="molecule type" value="Genomic_DNA"/>
</dbReference>
<keyword evidence="1" id="KW-0808">Transferase</keyword>
<feature type="domain" description="Gamma-glutamylcyclotransferase AIG2-like" evidence="3">
    <location>
        <begin position="6"/>
        <end position="119"/>
    </location>
</feature>
<dbReference type="CDD" id="cd06661">
    <property type="entry name" value="GGCT_like"/>
    <property type="match status" value="1"/>
</dbReference>
<organism evidence="4 5">
    <name type="scientific">Thiosulfativibrio zosterae</name>
    <dbReference type="NCBI Taxonomy" id="2675053"/>
    <lineage>
        <taxon>Bacteria</taxon>
        <taxon>Pseudomonadati</taxon>
        <taxon>Pseudomonadota</taxon>
        <taxon>Gammaproteobacteria</taxon>
        <taxon>Thiotrichales</taxon>
        <taxon>Piscirickettsiaceae</taxon>
        <taxon>Thiosulfativibrio</taxon>
    </lineage>
</organism>
<protein>
    <recommendedName>
        <fullName evidence="2">Putative gamma-glutamylcyclotransferase</fullName>
    </recommendedName>
</protein>
<dbReference type="Pfam" id="PF06094">
    <property type="entry name" value="GGACT"/>
    <property type="match status" value="1"/>
</dbReference>
<sequence length="139" mass="15923">MKTTHIFTYGSLMYDPVWQSLVTQNYAFQTGLVRGFTRKSVVQQTYPALIPSAHTASCVSGKVYLNVSAEDCIKLDAFEGEEYDRISLKVELETGGQILADTYVFKPEFYHRVDKSDWSVAEFEKQGLNQFLQHYKGFK</sequence>
<dbReference type="RefSeq" id="WP_173291404.1">
    <property type="nucleotide sequence ID" value="NZ_AP021888.1"/>
</dbReference>
<dbReference type="PANTHER" id="PTHR31544:SF2">
    <property type="entry name" value="AIG2-LIKE PROTEIN D"/>
    <property type="match status" value="1"/>
</dbReference>
<dbReference type="KEGG" id="tzo:THMIRHAT_13650"/>
<dbReference type="GO" id="GO:0016740">
    <property type="term" value="F:transferase activity"/>
    <property type="evidence" value="ECO:0007669"/>
    <property type="project" value="UniProtKB-KW"/>
</dbReference>
<dbReference type="InterPro" id="IPR036568">
    <property type="entry name" value="GGCT-like_sf"/>
</dbReference>
<dbReference type="AlphaFoldDB" id="A0A6F8PND3"/>
<gene>
    <name evidence="4" type="ORF">THMIRHAT_13650</name>
</gene>
<dbReference type="Gene3D" id="3.10.490.10">
    <property type="entry name" value="Gamma-glutamyl cyclotransferase-like"/>
    <property type="match status" value="1"/>
</dbReference>
<evidence type="ECO:0000259" key="3">
    <source>
        <dbReference type="Pfam" id="PF06094"/>
    </source>
</evidence>
<dbReference type="InterPro" id="IPR009288">
    <property type="entry name" value="AIG2-like_dom"/>
</dbReference>
<dbReference type="InterPro" id="IPR045038">
    <property type="entry name" value="AIG2-like"/>
</dbReference>
<reference evidence="5" key="1">
    <citation type="submission" date="2019-11" db="EMBL/GenBank/DDBJ databases">
        <title>Isolation and characterization of two novel species in the genus Thiomicrorhabdus.</title>
        <authorList>
            <person name="Mochizuki J."/>
            <person name="Kojima H."/>
            <person name="Fukui M."/>
        </authorList>
    </citation>
    <scope>NUCLEOTIDE SEQUENCE [LARGE SCALE GENOMIC DNA]</scope>
    <source>
        <strain evidence="5">AkT22</strain>
    </source>
</reference>
<dbReference type="SUPFAM" id="SSF110857">
    <property type="entry name" value="Gamma-glutamyl cyclotransferase-like"/>
    <property type="match status" value="1"/>
</dbReference>
<evidence type="ECO:0000313" key="5">
    <source>
        <dbReference type="Proteomes" id="UP000501466"/>
    </source>
</evidence>
<accession>A0A6F8PND3</accession>
<evidence type="ECO:0000256" key="2">
    <source>
        <dbReference type="ARBA" id="ARBA00030602"/>
    </source>
</evidence>
<proteinExistence type="predicted"/>
<evidence type="ECO:0000313" key="4">
    <source>
        <dbReference type="EMBL" id="BBP43619.1"/>
    </source>
</evidence>
<keyword evidence="5" id="KW-1185">Reference proteome</keyword>
<dbReference type="Proteomes" id="UP000501466">
    <property type="component" value="Chromosome"/>
</dbReference>
<dbReference type="PANTHER" id="PTHR31544">
    <property type="entry name" value="AIG2-LIKE PROTEIN D"/>
    <property type="match status" value="1"/>
</dbReference>